<name>A0A7M2RI19_9FIRM</name>
<dbReference type="InterPro" id="IPR051599">
    <property type="entry name" value="Cell_Envelope_Assoc"/>
</dbReference>
<dbReference type="InterPro" id="IPR003848">
    <property type="entry name" value="DUF218"/>
</dbReference>
<feature type="transmembrane region" description="Helical" evidence="1">
    <location>
        <begin position="28"/>
        <end position="46"/>
    </location>
</feature>
<dbReference type="KEGG" id="bliq:INP51_14755"/>
<accession>A0A7M2RI19</accession>
<organism evidence="3 4">
    <name type="scientific">Blautia liquoris</name>
    <dbReference type="NCBI Taxonomy" id="2779518"/>
    <lineage>
        <taxon>Bacteria</taxon>
        <taxon>Bacillati</taxon>
        <taxon>Bacillota</taxon>
        <taxon>Clostridia</taxon>
        <taxon>Lachnospirales</taxon>
        <taxon>Lachnospiraceae</taxon>
        <taxon>Blautia</taxon>
    </lineage>
</organism>
<dbReference type="AlphaFoldDB" id="A0A7M2RI19"/>
<dbReference type="Pfam" id="PF02698">
    <property type="entry name" value="DUF218"/>
    <property type="match status" value="1"/>
</dbReference>
<evidence type="ECO:0000313" key="4">
    <source>
        <dbReference type="Proteomes" id="UP000593601"/>
    </source>
</evidence>
<dbReference type="PANTHER" id="PTHR30336:SF18">
    <property type="entry name" value="MEMBRANE PROTEIN"/>
    <property type="match status" value="1"/>
</dbReference>
<feature type="transmembrane region" description="Helical" evidence="1">
    <location>
        <begin position="53"/>
        <end position="78"/>
    </location>
</feature>
<sequence>MRFYLVTVLYLLFFLIRLKKDKGNLINGFLFFVLMLLSGLCFIRLADTTGSRFLLHLATAIAVLITIVLLSGTFTILLMSFGSAYVLLKREGRSLSNLLSLFLGIGIIGWLLLNTLSFQNTSMNKTFSAIMLVLNTVLFYLVFMFSNFLLASFVYRIYYPIRRQDYIIVLGAGLIHGDKVSPLLAGRIDRAIKVYRKQLKNKGVSPIIIMSGGQGPNEALPESHAMREYAIDQGIPEHHILIEDKSVNTYQNMLFSKELIESKEKDMSHTHILFSTTNYHVFRAGMYAKKVHLRAQGIGAKTKFYFWYNALLREFAAILVMNKRTHIICVIFLLVIIISSRALIK</sequence>
<dbReference type="GO" id="GO:0043164">
    <property type="term" value="P:Gram-negative-bacterium-type cell wall biogenesis"/>
    <property type="evidence" value="ECO:0007669"/>
    <property type="project" value="TreeGrafter"/>
</dbReference>
<dbReference type="Gene3D" id="3.40.50.620">
    <property type="entry name" value="HUPs"/>
    <property type="match status" value="1"/>
</dbReference>
<dbReference type="InterPro" id="IPR014729">
    <property type="entry name" value="Rossmann-like_a/b/a_fold"/>
</dbReference>
<feature type="transmembrane region" description="Helical" evidence="1">
    <location>
        <begin position="130"/>
        <end position="155"/>
    </location>
</feature>
<evidence type="ECO:0000313" key="3">
    <source>
        <dbReference type="EMBL" id="QOV19187.1"/>
    </source>
</evidence>
<dbReference type="Proteomes" id="UP000593601">
    <property type="component" value="Chromosome"/>
</dbReference>
<dbReference type="GO" id="GO:0005886">
    <property type="term" value="C:plasma membrane"/>
    <property type="evidence" value="ECO:0007669"/>
    <property type="project" value="TreeGrafter"/>
</dbReference>
<protein>
    <submittedName>
        <fullName evidence="3">YdcF family protein</fullName>
    </submittedName>
</protein>
<evidence type="ECO:0000256" key="1">
    <source>
        <dbReference type="SAM" id="Phobius"/>
    </source>
</evidence>
<keyword evidence="4" id="KW-1185">Reference proteome</keyword>
<feature type="transmembrane region" description="Helical" evidence="1">
    <location>
        <begin position="325"/>
        <end position="344"/>
    </location>
</feature>
<feature type="transmembrane region" description="Helical" evidence="1">
    <location>
        <begin position="98"/>
        <end position="118"/>
    </location>
</feature>
<dbReference type="PANTHER" id="PTHR30336">
    <property type="entry name" value="INNER MEMBRANE PROTEIN, PROBABLE PERMEASE"/>
    <property type="match status" value="1"/>
</dbReference>
<dbReference type="RefSeq" id="WP_193735534.1">
    <property type="nucleotide sequence ID" value="NZ_CP063304.1"/>
</dbReference>
<evidence type="ECO:0000259" key="2">
    <source>
        <dbReference type="Pfam" id="PF02698"/>
    </source>
</evidence>
<gene>
    <name evidence="3" type="ORF">INP51_14755</name>
</gene>
<feature type="domain" description="DUF218" evidence="2">
    <location>
        <begin position="165"/>
        <end position="302"/>
    </location>
</feature>
<reference evidence="3 4" key="1">
    <citation type="submission" date="2020-10" db="EMBL/GenBank/DDBJ databases">
        <title>Blautia liquoris sp.nov., isolated from the mud in a fermentation cellar used for the production of Chinese strong-flavoured liquor.</title>
        <authorList>
            <person name="Lu L."/>
        </authorList>
    </citation>
    <scope>NUCLEOTIDE SEQUENCE [LARGE SCALE GENOMIC DNA]</scope>
    <source>
        <strain evidence="3 4">LZLJ-3</strain>
    </source>
</reference>
<keyword evidence="1" id="KW-0812">Transmembrane</keyword>
<keyword evidence="1" id="KW-0472">Membrane</keyword>
<dbReference type="GO" id="GO:0000270">
    <property type="term" value="P:peptidoglycan metabolic process"/>
    <property type="evidence" value="ECO:0007669"/>
    <property type="project" value="TreeGrafter"/>
</dbReference>
<keyword evidence="1" id="KW-1133">Transmembrane helix</keyword>
<dbReference type="CDD" id="cd06259">
    <property type="entry name" value="YdcF-like"/>
    <property type="match status" value="1"/>
</dbReference>
<dbReference type="EMBL" id="CP063304">
    <property type="protein sequence ID" value="QOV19187.1"/>
    <property type="molecule type" value="Genomic_DNA"/>
</dbReference>
<proteinExistence type="predicted"/>